<feature type="region of interest" description="Disordered" evidence="1">
    <location>
        <begin position="1"/>
        <end position="36"/>
    </location>
</feature>
<proteinExistence type="predicted"/>
<accession>A0A6M3M114</accession>
<protein>
    <submittedName>
        <fullName evidence="2">Uncharacterized protein</fullName>
    </submittedName>
</protein>
<organism evidence="2">
    <name type="scientific">viral metagenome</name>
    <dbReference type="NCBI Taxonomy" id="1070528"/>
    <lineage>
        <taxon>unclassified sequences</taxon>
        <taxon>metagenomes</taxon>
        <taxon>organismal metagenomes</taxon>
    </lineage>
</organism>
<dbReference type="AlphaFoldDB" id="A0A6M3M114"/>
<evidence type="ECO:0000313" key="2">
    <source>
        <dbReference type="EMBL" id="QJB01277.1"/>
    </source>
</evidence>
<feature type="compositionally biased region" description="Polar residues" evidence="1">
    <location>
        <begin position="58"/>
        <end position="77"/>
    </location>
</feature>
<feature type="compositionally biased region" description="Low complexity" evidence="1">
    <location>
        <begin position="19"/>
        <end position="30"/>
    </location>
</feature>
<feature type="compositionally biased region" description="Basic residues" evidence="1">
    <location>
        <begin position="83"/>
        <end position="94"/>
    </location>
</feature>
<feature type="compositionally biased region" description="Polar residues" evidence="1">
    <location>
        <begin position="1"/>
        <end position="18"/>
    </location>
</feature>
<sequence>MKNKDLANTATKKANPCQTTKLTKATTTSKNGELGSSSSLYATTFLNLSSLILKKTASPANENPKNIGTIDITTSHQPEFRQNPKHKAVIKIDK</sequence>
<feature type="region of interest" description="Disordered" evidence="1">
    <location>
        <begin position="57"/>
        <end position="94"/>
    </location>
</feature>
<name>A0A6M3M114_9ZZZZ</name>
<dbReference type="EMBL" id="MT143707">
    <property type="protein sequence ID" value="QJB01277.1"/>
    <property type="molecule type" value="Genomic_DNA"/>
</dbReference>
<gene>
    <name evidence="2" type="ORF">MM171A00115_0030</name>
</gene>
<evidence type="ECO:0000256" key="1">
    <source>
        <dbReference type="SAM" id="MobiDB-lite"/>
    </source>
</evidence>
<reference evidence="2" key="1">
    <citation type="submission" date="2020-03" db="EMBL/GenBank/DDBJ databases">
        <title>The deep terrestrial virosphere.</title>
        <authorList>
            <person name="Holmfeldt K."/>
            <person name="Nilsson E."/>
            <person name="Simone D."/>
            <person name="Lopez-Fernandez M."/>
            <person name="Wu X."/>
            <person name="de Brujin I."/>
            <person name="Lundin D."/>
            <person name="Andersson A."/>
            <person name="Bertilsson S."/>
            <person name="Dopson M."/>
        </authorList>
    </citation>
    <scope>NUCLEOTIDE SEQUENCE</scope>
    <source>
        <strain evidence="2">MM171A00115</strain>
    </source>
</reference>